<feature type="region of interest" description="Disordered" evidence="1">
    <location>
        <begin position="92"/>
        <end position="117"/>
    </location>
</feature>
<organism evidence="2">
    <name type="scientific">Lacrimispora sp. BS-2</name>
    <dbReference type="NCBI Taxonomy" id="3151850"/>
    <lineage>
        <taxon>Bacteria</taxon>
        <taxon>Bacillati</taxon>
        <taxon>Bacillota</taxon>
        <taxon>Clostridia</taxon>
        <taxon>Lachnospirales</taxon>
        <taxon>Lachnospiraceae</taxon>
        <taxon>Lacrimispora</taxon>
    </lineage>
</organism>
<gene>
    <name evidence="2" type="ORF">ABFV83_20840</name>
</gene>
<sequence>MSEFNNTLNKKAVALKYDDAKNSAPVIVASGMGYMAEKIIETANESGVPVYEDNSLATILTQLELGSQVPDELYQTIVDIYLYFLNYVPGPVEKPTSEPEPVQETEEEEIIKEETVE</sequence>
<reference evidence="2" key="1">
    <citation type="submission" date="2024-06" db="EMBL/GenBank/DDBJ databases">
        <title>Lacrimispora cavernae sp. nov., a novel anaerobe isolated from bat guano pile inside a cave.</title>
        <authorList>
            <person name="Miller S.L."/>
            <person name="Lu N."/>
            <person name="King J."/>
            <person name="Sankaranarayanan K."/>
            <person name="Lawson P.A."/>
        </authorList>
    </citation>
    <scope>NUCLEOTIDE SEQUENCE</scope>
    <source>
        <strain evidence="2">BS-2</strain>
    </source>
</reference>
<name>A0AAU7PPW5_9FIRM</name>
<feature type="compositionally biased region" description="Acidic residues" evidence="1">
    <location>
        <begin position="101"/>
        <end position="111"/>
    </location>
</feature>
<dbReference type="PANTHER" id="PTHR30531:SF12">
    <property type="entry name" value="FLAGELLAR BIOSYNTHETIC PROTEIN FLHB"/>
    <property type="match status" value="1"/>
</dbReference>
<dbReference type="RefSeq" id="WP_349946707.1">
    <property type="nucleotide sequence ID" value="NZ_CP157940.1"/>
</dbReference>
<dbReference type="GO" id="GO:0009306">
    <property type="term" value="P:protein secretion"/>
    <property type="evidence" value="ECO:0007669"/>
    <property type="project" value="InterPro"/>
</dbReference>
<dbReference type="Pfam" id="PF01312">
    <property type="entry name" value="Bac_export_2"/>
    <property type="match status" value="1"/>
</dbReference>
<evidence type="ECO:0000313" key="2">
    <source>
        <dbReference type="EMBL" id="XBS54209.1"/>
    </source>
</evidence>
<dbReference type="SUPFAM" id="SSF160544">
    <property type="entry name" value="EscU C-terminal domain-like"/>
    <property type="match status" value="1"/>
</dbReference>
<dbReference type="EMBL" id="CP157940">
    <property type="protein sequence ID" value="XBS54209.1"/>
    <property type="molecule type" value="Genomic_DNA"/>
</dbReference>
<dbReference type="InterPro" id="IPR006135">
    <property type="entry name" value="T3SS_substrate_exporter"/>
</dbReference>
<dbReference type="InterPro" id="IPR029025">
    <property type="entry name" value="T3SS_substrate_exporter_C"/>
</dbReference>
<evidence type="ECO:0000256" key="1">
    <source>
        <dbReference type="SAM" id="MobiDB-lite"/>
    </source>
</evidence>
<dbReference type="Gene3D" id="3.40.1690.10">
    <property type="entry name" value="secretion proteins EscU"/>
    <property type="match status" value="1"/>
</dbReference>
<dbReference type="PANTHER" id="PTHR30531">
    <property type="entry name" value="FLAGELLAR BIOSYNTHETIC PROTEIN FLHB"/>
    <property type="match status" value="1"/>
</dbReference>
<dbReference type="GO" id="GO:0005886">
    <property type="term" value="C:plasma membrane"/>
    <property type="evidence" value="ECO:0007669"/>
    <property type="project" value="TreeGrafter"/>
</dbReference>
<dbReference type="AlphaFoldDB" id="A0AAU7PPW5"/>
<protein>
    <submittedName>
        <fullName evidence="2">EscU/YscU/HrcU family type III secretion system export apparatus switch protein</fullName>
    </submittedName>
</protein>
<proteinExistence type="predicted"/>
<accession>A0AAU7PPW5</accession>